<evidence type="ECO:0000259" key="3">
    <source>
        <dbReference type="PROSITE" id="PS51186"/>
    </source>
</evidence>
<dbReference type="OrthoDB" id="529907at2"/>
<dbReference type="Gene3D" id="3.40.630.30">
    <property type="match status" value="1"/>
</dbReference>
<dbReference type="CDD" id="cd04301">
    <property type="entry name" value="NAT_SF"/>
    <property type="match status" value="1"/>
</dbReference>
<dbReference type="Proteomes" id="UP000265581">
    <property type="component" value="Unassembled WGS sequence"/>
</dbReference>
<dbReference type="InterPro" id="IPR016181">
    <property type="entry name" value="Acyl_CoA_acyltransferase"/>
</dbReference>
<dbReference type="RefSeq" id="WP_119702475.1">
    <property type="nucleotide sequence ID" value="NZ_JBHSOI010000001.1"/>
</dbReference>
<accession>A0A371P8X3</accession>
<keyword evidence="1 4" id="KW-0808">Transferase</keyword>
<dbReference type="PANTHER" id="PTHR43877">
    <property type="entry name" value="AMINOALKYLPHOSPHONATE N-ACETYLTRANSFERASE-RELATED-RELATED"/>
    <property type="match status" value="1"/>
</dbReference>
<feature type="domain" description="N-acetyltransferase" evidence="3">
    <location>
        <begin position="1"/>
        <end position="141"/>
    </location>
</feature>
<dbReference type="InterPro" id="IPR000182">
    <property type="entry name" value="GNAT_dom"/>
</dbReference>
<sequence length="144" mass="15387">MTRRATLDDVAAIAAVEAACFGSSAWSETLVADEVRGERHVVLVSDDLEAYGAISVAGDVADLDRIAVIPAARGRGLARDVLAELVDLARDLDAERMLLEVAADNVAAIGLYEAHGFDTIATRRGYYAGGIDALVMQLDIQEWR</sequence>
<evidence type="ECO:0000313" key="5">
    <source>
        <dbReference type="Proteomes" id="UP000265581"/>
    </source>
</evidence>
<dbReference type="PROSITE" id="PS51186">
    <property type="entry name" value="GNAT"/>
    <property type="match status" value="1"/>
</dbReference>
<dbReference type="SUPFAM" id="SSF55729">
    <property type="entry name" value="Acyl-CoA N-acyltransferases (Nat)"/>
    <property type="match status" value="1"/>
</dbReference>
<dbReference type="AlphaFoldDB" id="A0A371P8X3"/>
<comment type="caution">
    <text evidence="4">The sequence shown here is derived from an EMBL/GenBank/DDBJ whole genome shotgun (WGS) entry which is preliminary data.</text>
</comment>
<keyword evidence="2" id="KW-0012">Acyltransferase</keyword>
<dbReference type="Pfam" id="PF00583">
    <property type="entry name" value="Acetyltransf_1"/>
    <property type="match status" value="1"/>
</dbReference>
<dbReference type="GO" id="GO:0016747">
    <property type="term" value="F:acyltransferase activity, transferring groups other than amino-acyl groups"/>
    <property type="evidence" value="ECO:0007669"/>
    <property type="project" value="InterPro"/>
</dbReference>
<proteinExistence type="predicted"/>
<organism evidence="4 5">
    <name type="scientific">Aeromicrobium endophyticum</name>
    <dbReference type="NCBI Taxonomy" id="2292704"/>
    <lineage>
        <taxon>Bacteria</taxon>
        <taxon>Bacillati</taxon>
        <taxon>Actinomycetota</taxon>
        <taxon>Actinomycetes</taxon>
        <taxon>Propionibacteriales</taxon>
        <taxon>Nocardioidaceae</taxon>
        <taxon>Aeromicrobium</taxon>
    </lineage>
</organism>
<reference evidence="4 5" key="1">
    <citation type="submission" date="2018-08" db="EMBL/GenBank/DDBJ databases">
        <title>Aeromicrobium sp. M2KJ-4, whole genome shotgun sequence.</title>
        <authorList>
            <person name="Tuo L."/>
        </authorList>
    </citation>
    <scope>NUCLEOTIDE SEQUENCE [LARGE SCALE GENOMIC DNA]</scope>
    <source>
        <strain evidence="4 5">M2KJ-4</strain>
    </source>
</reference>
<dbReference type="InterPro" id="IPR050832">
    <property type="entry name" value="Bact_Acetyltransf"/>
</dbReference>
<protein>
    <submittedName>
        <fullName evidence="4">GNAT family N-acetyltransferase</fullName>
    </submittedName>
</protein>
<dbReference type="PANTHER" id="PTHR43877:SF2">
    <property type="entry name" value="AMINOALKYLPHOSPHONATE N-ACETYLTRANSFERASE-RELATED"/>
    <property type="match status" value="1"/>
</dbReference>
<name>A0A371P8X3_9ACTN</name>
<gene>
    <name evidence="4" type="ORF">DX116_01525</name>
</gene>
<evidence type="ECO:0000256" key="1">
    <source>
        <dbReference type="ARBA" id="ARBA00022679"/>
    </source>
</evidence>
<evidence type="ECO:0000313" key="4">
    <source>
        <dbReference type="EMBL" id="REK72345.1"/>
    </source>
</evidence>
<dbReference type="EMBL" id="QUBR01000001">
    <property type="protein sequence ID" value="REK72345.1"/>
    <property type="molecule type" value="Genomic_DNA"/>
</dbReference>
<keyword evidence="5" id="KW-1185">Reference proteome</keyword>
<evidence type="ECO:0000256" key="2">
    <source>
        <dbReference type="ARBA" id="ARBA00023315"/>
    </source>
</evidence>